<organism evidence="5 6">
    <name type="scientific">Shewanella fodinae</name>
    <dbReference type="NCBI Taxonomy" id="552357"/>
    <lineage>
        <taxon>Bacteria</taxon>
        <taxon>Pseudomonadati</taxon>
        <taxon>Pseudomonadota</taxon>
        <taxon>Gammaproteobacteria</taxon>
        <taxon>Alteromonadales</taxon>
        <taxon>Shewanellaceae</taxon>
        <taxon>Shewanella</taxon>
    </lineage>
</organism>
<dbReference type="SMART" id="SM00116">
    <property type="entry name" value="CBS"/>
    <property type="match status" value="2"/>
</dbReference>
<dbReference type="AlphaFoldDB" id="A0A4R2F4X7"/>
<evidence type="ECO:0000313" key="6">
    <source>
        <dbReference type="Proteomes" id="UP000294832"/>
    </source>
</evidence>
<dbReference type="RefSeq" id="WP_133039977.1">
    <property type="nucleotide sequence ID" value="NZ_SLWF01000027.1"/>
</dbReference>
<keyword evidence="2" id="KW-0129">CBS domain</keyword>
<dbReference type="SUPFAM" id="SSF51206">
    <property type="entry name" value="cAMP-binding domain-like"/>
    <property type="match status" value="1"/>
</dbReference>
<dbReference type="PANTHER" id="PTHR48108">
    <property type="entry name" value="CBS DOMAIN-CONTAINING PROTEIN CBSX2, CHLOROPLASTIC"/>
    <property type="match status" value="1"/>
</dbReference>
<dbReference type="InterPro" id="IPR000644">
    <property type="entry name" value="CBS_dom"/>
</dbReference>
<evidence type="ECO:0000259" key="4">
    <source>
        <dbReference type="PROSITE" id="PS51371"/>
    </source>
</evidence>
<evidence type="ECO:0000256" key="2">
    <source>
        <dbReference type="PROSITE-ProRule" id="PRU00703"/>
    </source>
</evidence>
<protein>
    <submittedName>
        <fullName evidence="5">CBS domain-containing protein</fullName>
    </submittedName>
</protein>
<dbReference type="PROSITE" id="PS50042">
    <property type="entry name" value="CNMP_BINDING_3"/>
    <property type="match status" value="1"/>
</dbReference>
<dbReference type="EMBL" id="SLWF01000027">
    <property type="protein sequence ID" value="TCN81073.1"/>
    <property type="molecule type" value="Genomic_DNA"/>
</dbReference>
<feature type="domain" description="Cyclic nucleotide-binding" evidence="3">
    <location>
        <begin position="18"/>
        <end position="134"/>
    </location>
</feature>
<dbReference type="PANTHER" id="PTHR48108:SF31">
    <property type="entry name" value="CBS DOMAIN AND CYCLIC NUCLEOTIDE-REGULATED NUCLEOTIDYLTRANSFERASE"/>
    <property type="match status" value="1"/>
</dbReference>
<dbReference type="InterPro" id="IPR018821">
    <property type="entry name" value="DUF294_put_nucleoTrafse_sb-bd"/>
</dbReference>
<accession>A0A4R2F4X7</accession>
<dbReference type="Proteomes" id="UP000294832">
    <property type="component" value="Unassembled WGS sequence"/>
</dbReference>
<dbReference type="SUPFAM" id="SSF54631">
    <property type="entry name" value="CBS-domain pair"/>
    <property type="match status" value="1"/>
</dbReference>
<dbReference type="Gene3D" id="2.60.120.10">
    <property type="entry name" value="Jelly Rolls"/>
    <property type="match status" value="1"/>
</dbReference>
<dbReference type="Pfam" id="PF03445">
    <property type="entry name" value="DUF294"/>
    <property type="match status" value="1"/>
</dbReference>
<dbReference type="InterPro" id="IPR018490">
    <property type="entry name" value="cNMP-bd_dom_sf"/>
</dbReference>
<dbReference type="InterPro" id="IPR014710">
    <property type="entry name" value="RmlC-like_jellyroll"/>
</dbReference>
<gene>
    <name evidence="5" type="ORF">EDC91_12742</name>
</gene>
<dbReference type="InterPro" id="IPR000595">
    <property type="entry name" value="cNMP-bd_dom"/>
</dbReference>
<dbReference type="CDD" id="cd05401">
    <property type="entry name" value="NT_GlnE_GlnD_like"/>
    <property type="match status" value="1"/>
</dbReference>
<reference evidence="5 6" key="1">
    <citation type="submission" date="2019-03" db="EMBL/GenBank/DDBJ databases">
        <title>Freshwater and sediment microbial communities from various areas in North America, analyzing microbe dynamics in response to fracking.</title>
        <authorList>
            <person name="Lamendella R."/>
        </authorList>
    </citation>
    <scope>NUCLEOTIDE SEQUENCE [LARGE SCALE GENOMIC DNA]</scope>
    <source>
        <strain evidence="5 6">74A</strain>
    </source>
</reference>
<feature type="domain" description="CBS" evidence="4">
    <location>
        <begin position="156"/>
        <end position="214"/>
    </location>
</feature>
<name>A0A4R2F4X7_9GAMM</name>
<dbReference type="InterPro" id="IPR046342">
    <property type="entry name" value="CBS_dom_sf"/>
</dbReference>
<dbReference type="Gene3D" id="3.10.580.10">
    <property type="entry name" value="CBS-domain"/>
    <property type="match status" value="1"/>
</dbReference>
<evidence type="ECO:0000313" key="5">
    <source>
        <dbReference type="EMBL" id="TCN81073.1"/>
    </source>
</evidence>
<dbReference type="CDD" id="cd04587">
    <property type="entry name" value="CBS_pair_CAP-ED_NT_Pol-beta-like_DUF294_assoc"/>
    <property type="match status" value="1"/>
</dbReference>
<keyword evidence="1" id="KW-0677">Repeat</keyword>
<dbReference type="OrthoDB" id="9808528at2"/>
<evidence type="ECO:0000256" key="1">
    <source>
        <dbReference type="ARBA" id="ARBA00022737"/>
    </source>
</evidence>
<proteinExistence type="predicted"/>
<dbReference type="Pfam" id="PF00027">
    <property type="entry name" value="cNMP_binding"/>
    <property type="match status" value="1"/>
</dbReference>
<evidence type="ECO:0000259" key="3">
    <source>
        <dbReference type="PROSITE" id="PS50042"/>
    </source>
</evidence>
<dbReference type="Pfam" id="PF10335">
    <property type="entry name" value="DUF294_C"/>
    <property type="match status" value="1"/>
</dbReference>
<dbReference type="GO" id="GO:0008773">
    <property type="term" value="F:[protein-PII] uridylyltransferase activity"/>
    <property type="evidence" value="ECO:0007669"/>
    <property type="project" value="InterPro"/>
</dbReference>
<comment type="caution">
    <text evidence="5">The sequence shown here is derived from an EMBL/GenBank/DDBJ whole genome shotgun (WGS) entry which is preliminary data.</text>
</comment>
<keyword evidence="6" id="KW-1185">Reference proteome</keyword>
<feature type="domain" description="CBS" evidence="4">
    <location>
        <begin position="220"/>
        <end position="276"/>
    </location>
</feature>
<dbReference type="PROSITE" id="PS51371">
    <property type="entry name" value="CBS"/>
    <property type="match status" value="2"/>
</dbReference>
<dbReference type="Pfam" id="PF00571">
    <property type="entry name" value="CBS"/>
    <property type="match status" value="2"/>
</dbReference>
<sequence>MDESELLPIRNFLAEIAPFNELPAELLEECSRNVSIGYYSKVSGSVPLSSENPMLYIVRSGAFEVRNAEGELLDRLGAGDYFGFPSLMSGESISNKVLILEDGLVYHLTLSLFEKLRAGCRAFDRFFNRAYAKRLRHQKASHNVALMTANRISSLMVMAPVSVDHKTPVCDAAKLMRKHRVSSALVIDNQKLVGILTDRDLRNRVLAEGLNGNVPVYQAMTSAPVTIDGNALVFEAMLQMSQHNIHHLPVLENGNPVGMVTSTDIIRSQSSQPIFLIGEIERQQDVASLIHVSKQIPLLLQNLISADARAEEIGRILTSVTDALTRRLIQLNQALLGEPPIAFCWLAFGSQGRQDQMACSDQDNGLLLAKEPDAAATAYFDALTHAVCSGLNDCGYVFCPGDIMAQNPAWRMSLENWQQKFSGWVNTPEPKALMHASIFFDMRCVFGPESLFKALQNQVLANTCDNDIFLAALAGNALSESPPLGFFRQFVLERDGSEEKGIDLKHRGSVLINDIARVYALSAGITEVNTAKRIRVLIAQGILTRKDGLNLADALEFIAHMRLANQGRQYENREALSNYLRPQALSSLMRHQLRDAFKVVHDAQAALKLKFMRSF</sequence>
<dbReference type="InterPro" id="IPR005105">
    <property type="entry name" value="GlnD_Uridyltrans_N"/>
</dbReference>
<dbReference type="InterPro" id="IPR051462">
    <property type="entry name" value="CBS_domain-containing"/>
</dbReference>